<comment type="similarity">
    <text evidence="2">Belongs to the TMEM144 family.</text>
</comment>
<dbReference type="InterPro" id="IPR012435">
    <property type="entry name" value="TMEM144"/>
</dbReference>
<feature type="compositionally biased region" description="Gly residues" evidence="7">
    <location>
        <begin position="521"/>
        <end position="551"/>
    </location>
</feature>
<feature type="domain" description="Galectin" evidence="9">
    <location>
        <begin position="307"/>
        <end position="447"/>
    </location>
</feature>
<feature type="transmembrane region" description="Helical" evidence="8">
    <location>
        <begin position="117"/>
        <end position="137"/>
    </location>
</feature>
<dbReference type="GO" id="GO:0030246">
    <property type="term" value="F:carbohydrate binding"/>
    <property type="evidence" value="ECO:0007669"/>
    <property type="project" value="UniProtKB-KW"/>
</dbReference>
<evidence type="ECO:0000313" key="10">
    <source>
        <dbReference type="Proteomes" id="UP000887575"/>
    </source>
</evidence>
<evidence type="ECO:0000256" key="1">
    <source>
        <dbReference type="ARBA" id="ARBA00004141"/>
    </source>
</evidence>
<dbReference type="InterPro" id="IPR037185">
    <property type="entry name" value="EmrE-like"/>
</dbReference>
<dbReference type="Proteomes" id="UP000887575">
    <property type="component" value="Unassembled WGS sequence"/>
</dbReference>
<accession>A0AAF3EKL9</accession>
<dbReference type="PANTHER" id="PTHR16119:SF16">
    <property type="entry name" value="TRANSMEMBRANE PROTEIN 144 HOMOLOG"/>
    <property type="match status" value="1"/>
</dbReference>
<evidence type="ECO:0000313" key="11">
    <source>
        <dbReference type="WBParaSite" id="MBELARI_LOCUS14325"/>
    </source>
</evidence>
<feature type="transmembrane region" description="Helical" evidence="8">
    <location>
        <begin position="89"/>
        <end position="111"/>
    </location>
</feature>
<dbReference type="SUPFAM" id="SSF103481">
    <property type="entry name" value="Multidrug resistance efflux transporter EmrE"/>
    <property type="match status" value="1"/>
</dbReference>
<dbReference type="GO" id="GO:0016020">
    <property type="term" value="C:membrane"/>
    <property type="evidence" value="ECO:0007669"/>
    <property type="project" value="UniProtKB-SubCell"/>
</dbReference>
<keyword evidence="10" id="KW-1185">Reference proteome</keyword>
<keyword evidence="6 8" id="KW-0472">Membrane</keyword>
<dbReference type="GO" id="GO:0015144">
    <property type="term" value="F:carbohydrate transmembrane transporter activity"/>
    <property type="evidence" value="ECO:0007669"/>
    <property type="project" value="InterPro"/>
</dbReference>
<evidence type="ECO:0000256" key="5">
    <source>
        <dbReference type="ARBA" id="ARBA00022989"/>
    </source>
</evidence>
<feature type="transmembrane region" description="Helical" evidence="8">
    <location>
        <begin position="56"/>
        <end position="77"/>
    </location>
</feature>
<feature type="transmembrane region" description="Helical" evidence="8">
    <location>
        <begin position="270"/>
        <end position="292"/>
    </location>
</feature>
<name>A0AAF3EKL9_9BILA</name>
<evidence type="ECO:0000256" key="7">
    <source>
        <dbReference type="SAM" id="MobiDB-lite"/>
    </source>
</evidence>
<dbReference type="AlphaFoldDB" id="A0AAF3EKL9"/>
<sequence>MWDGLLCCVVAAIGFGSVFVPMRRHPMGDGFFAQLFLCLGSFLIVFPVGLWYPPVIYPEAMIGAFLWCFGNSVCVMLMNRVGMAQGMLLWNTTSCLMGWATSRFGFFGVIPQLPQSFTLNYIGVALLITGATCYLFIKSTLTSSSSSTKELEKQDKQVDPESVHVSSIERTIAMGCCVVIGLLFGSFYTPIAYLQSKVDEGYPSTGLDYIFSFFIGVVVTSFLIFIVYCYVKKGKPECDPNIALPAFYGGLMFGASMCFFLVANEKLSPTVAYPIVAMLPGFVVSLWSVIYFKEITGKRNLTLLGVAYALTLRPLKVGDVINVKGKIQNGPYSWACNFEQTFLNNVFIHVVSRNFERKTVFSARPGCCASEWQKGDHHDGLPYIGGAHFEARFEVLSQNSIRVTYPSHNGAFGGAVYEQRGAPKLHVNMANMRAIRCYGSLDSVTFEGDILEKRMHRGLGSCPAEFPKNWSPDRPHPQNHSSSHEHGSVTRHPQPHASRDSSSDSDEHGGGNAARTHSPQVGGGKGNAGNNGGAGGGRGGRGNAGAGGNGGHKTIEIIVQNEIFGETQL</sequence>
<evidence type="ECO:0000256" key="6">
    <source>
        <dbReference type="ARBA" id="ARBA00023136"/>
    </source>
</evidence>
<feature type="transmembrane region" description="Helical" evidence="8">
    <location>
        <begin position="243"/>
        <end position="264"/>
    </location>
</feature>
<dbReference type="PROSITE" id="PS51304">
    <property type="entry name" value="GALECTIN"/>
    <property type="match status" value="1"/>
</dbReference>
<dbReference type="WBParaSite" id="MBELARI_LOCUS14325">
    <property type="protein sequence ID" value="MBELARI_LOCUS14325"/>
    <property type="gene ID" value="MBELARI_LOCUS14325"/>
</dbReference>
<comment type="subcellular location">
    <subcellularLocation>
        <location evidence="1">Membrane</location>
        <topology evidence="1">Multi-pass membrane protein</topology>
    </subcellularLocation>
</comment>
<dbReference type="InterPro" id="IPR010651">
    <property type="entry name" value="Sugar_transport"/>
</dbReference>
<evidence type="ECO:0000256" key="4">
    <source>
        <dbReference type="ARBA" id="ARBA00022734"/>
    </source>
</evidence>
<feature type="region of interest" description="Disordered" evidence="7">
    <location>
        <begin position="466"/>
        <end position="552"/>
    </location>
</feature>
<feature type="compositionally biased region" description="Basic and acidic residues" evidence="7">
    <location>
        <begin position="471"/>
        <end position="488"/>
    </location>
</feature>
<evidence type="ECO:0000256" key="8">
    <source>
        <dbReference type="SAM" id="Phobius"/>
    </source>
</evidence>
<reference evidence="11" key="1">
    <citation type="submission" date="2024-02" db="UniProtKB">
        <authorList>
            <consortium name="WormBaseParasite"/>
        </authorList>
    </citation>
    <scope>IDENTIFICATION</scope>
</reference>
<feature type="transmembrane region" description="Helical" evidence="8">
    <location>
        <begin position="209"/>
        <end position="231"/>
    </location>
</feature>
<dbReference type="Pfam" id="PF07857">
    <property type="entry name" value="TMEM144"/>
    <property type="match status" value="1"/>
</dbReference>
<dbReference type="PANTHER" id="PTHR16119">
    <property type="entry name" value="TRANSMEMBRANE PROTEIN 144"/>
    <property type="match status" value="1"/>
</dbReference>
<keyword evidence="4" id="KW-0430">Lectin</keyword>
<proteinExistence type="inferred from homology"/>
<evidence type="ECO:0000256" key="2">
    <source>
        <dbReference type="ARBA" id="ARBA00005731"/>
    </source>
</evidence>
<keyword evidence="5 8" id="KW-1133">Transmembrane helix</keyword>
<evidence type="ECO:0000259" key="9">
    <source>
        <dbReference type="PROSITE" id="PS51304"/>
    </source>
</evidence>
<keyword evidence="3 8" id="KW-0812">Transmembrane</keyword>
<feature type="compositionally biased region" description="Basic and acidic residues" evidence="7">
    <location>
        <begin position="497"/>
        <end position="509"/>
    </location>
</feature>
<feature type="transmembrane region" description="Helical" evidence="8">
    <location>
        <begin position="171"/>
        <end position="189"/>
    </location>
</feature>
<evidence type="ECO:0000256" key="3">
    <source>
        <dbReference type="ARBA" id="ARBA00022692"/>
    </source>
</evidence>
<organism evidence="10 11">
    <name type="scientific">Mesorhabditis belari</name>
    <dbReference type="NCBI Taxonomy" id="2138241"/>
    <lineage>
        <taxon>Eukaryota</taxon>
        <taxon>Metazoa</taxon>
        <taxon>Ecdysozoa</taxon>
        <taxon>Nematoda</taxon>
        <taxon>Chromadorea</taxon>
        <taxon>Rhabditida</taxon>
        <taxon>Rhabditina</taxon>
        <taxon>Rhabditomorpha</taxon>
        <taxon>Rhabditoidea</taxon>
        <taxon>Rhabditidae</taxon>
        <taxon>Mesorhabditinae</taxon>
        <taxon>Mesorhabditis</taxon>
    </lineage>
</organism>
<protein>
    <recommendedName>
        <fullName evidence="9">Galectin domain-containing protein</fullName>
    </recommendedName>
</protein>
<dbReference type="InterPro" id="IPR001079">
    <property type="entry name" value="Galectin_CRD"/>
</dbReference>
<feature type="transmembrane region" description="Helical" evidence="8">
    <location>
        <begin position="31"/>
        <end position="50"/>
    </location>
</feature>